<accession>A0A7V4E443</accession>
<comment type="caution">
    <text evidence="1">The sequence shown here is derived from an EMBL/GenBank/DDBJ whole genome shotgun (WGS) entry which is preliminary data.</text>
</comment>
<evidence type="ECO:0008006" key="2">
    <source>
        <dbReference type="Google" id="ProtNLM"/>
    </source>
</evidence>
<evidence type="ECO:0000313" key="1">
    <source>
        <dbReference type="EMBL" id="HGL17230.1"/>
    </source>
</evidence>
<name>A0A7V4E443_UNCW3</name>
<dbReference type="EMBL" id="DTDJ01000023">
    <property type="protein sequence ID" value="HGL17230.1"/>
    <property type="molecule type" value="Genomic_DNA"/>
</dbReference>
<reference evidence="1" key="1">
    <citation type="journal article" date="2020" name="mSystems">
        <title>Genome- and Community-Level Interaction Insights into Carbon Utilization and Element Cycling Functions of Hydrothermarchaeota in Hydrothermal Sediment.</title>
        <authorList>
            <person name="Zhou Z."/>
            <person name="Liu Y."/>
            <person name="Xu W."/>
            <person name="Pan J."/>
            <person name="Luo Z.H."/>
            <person name="Li M."/>
        </authorList>
    </citation>
    <scope>NUCLEOTIDE SEQUENCE [LARGE SCALE GENOMIC DNA]</scope>
    <source>
        <strain evidence="1">SpSt-69</strain>
    </source>
</reference>
<gene>
    <name evidence="1" type="ORF">ENU66_02705</name>
</gene>
<proteinExistence type="predicted"/>
<protein>
    <recommendedName>
        <fullName evidence="2">Lipopolysaccharide heptosyltransferase family protein</fullName>
    </recommendedName>
</protein>
<sequence>MQSKFYFNGKLGEAQRCVFIVPENPLLFSYSLYSIWNFVHYFKKTSHIFYPVDGKVDLLKSIFPDHIYWFKFKKEKEFLKAIYREKGITLVINLDYGESKRYDLLYPTYSFAISNENLKNFTVVFKPLGQEVDVIYRNFASTFGIPKKDFHISLSSEEKSKARDYIKFRGHTEKNILVVSDLNPKREALVKQYLSYLTKDRLTFIDKESLWVMDSKLILAILSLADLFLSELSIFTYPAQVLGVKTYLFPEKVKFLPRETGRLIIDRGDFKKALSSLIGLQK</sequence>
<organism evidence="1">
    <name type="scientific">candidate division WOR-3 bacterium</name>
    <dbReference type="NCBI Taxonomy" id="2052148"/>
    <lineage>
        <taxon>Bacteria</taxon>
        <taxon>Bacteria division WOR-3</taxon>
    </lineage>
</organism>
<dbReference type="AlphaFoldDB" id="A0A7V4E443"/>